<feature type="binding site" evidence="9">
    <location>
        <begin position="113"/>
        <end position="119"/>
    </location>
    <ligand>
        <name>ATP</name>
        <dbReference type="ChEBI" id="CHEBI:30616"/>
    </ligand>
</feature>
<dbReference type="SUPFAM" id="SSF53623">
    <property type="entry name" value="MurD-like peptide ligases, catalytic domain"/>
    <property type="match status" value="1"/>
</dbReference>
<dbReference type="Gene3D" id="3.40.50.720">
    <property type="entry name" value="NAD(P)-binding Rossmann-like Domain"/>
    <property type="match status" value="1"/>
</dbReference>
<comment type="subcellular location">
    <subcellularLocation>
        <location evidence="1 9 10">Cytoplasm</location>
    </subcellularLocation>
</comment>
<dbReference type="Pfam" id="PF02875">
    <property type="entry name" value="Mur_ligase_C"/>
    <property type="match status" value="1"/>
</dbReference>
<evidence type="ECO:0000256" key="5">
    <source>
        <dbReference type="ARBA" id="ARBA00022618"/>
    </source>
</evidence>
<dbReference type="EMBL" id="PYAX01000008">
    <property type="protein sequence ID" value="PSL53895.1"/>
    <property type="molecule type" value="Genomic_DNA"/>
</dbReference>
<dbReference type="GO" id="GO:0051301">
    <property type="term" value="P:cell division"/>
    <property type="evidence" value="ECO:0007669"/>
    <property type="project" value="UniProtKB-KW"/>
</dbReference>
<keyword evidence="4 9" id="KW-0436">Ligase</keyword>
<dbReference type="InterPro" id="IPR018109">
    <property type="entry name" value="Folylpolyglutamate_synth_CS"/>
</dbReference>
<evidence type="ECO:0000256" key="6">
    <source>
        <dbReference type="ARBA" id="ARBA00022741"/>
    </source>
</evidence>
<keyword evidence="9 10" id="KW-0961">Cell wall biogenesis/degradation</keyword>
<keyword evidence="3 9" id="KW-0963">Cytoplasm</keyword>
<evidence type="ECO:0000256" key="9">
    <source>
        <dbReference type="HAMAP-Rule" id="MF_00639"/>
    </source>
</evidence>
<dbReference type="PROSITE" id="PS01011">
    <property type="entry name" value="FOLYLPOLYGLU_SYNT_1"/>
    <property type="match status" value="1"/>
</dbReference>
<gene>
    <name evidence="9" type="primary">murD</name>
    <name evidence="13" type="ORF">B0I31_108342</name>
</gene>
<evidence type="ECO:0000256" key="4">
    <source>
        <dbReference type="ARBA" id="ARBA00022598"/>
    </source>
</evidence>
<evidence type="ECO:0000259" key="12">
    <source>
        <dbReference type="Pfam" id="PF08245"/>
    </source>
</evidence>
<evidence type="ECO:0000256" key="10">
    <source>
        <dbReference type="RuleBase" id="RU003664"/>
    </source>
</evidence>
<keyword evidence="7 9" id="KW-0067">ATP-binding</keyword>
<dbReference type="InterPro" id="IPR013221">
    <property type="entry name" value="Mur_ligase_cen"/>
</dbReference>
<dbReference type="InterPro" id="IPR005762">
    <property type="entry name" value="MurD"/>
</dbReference>
<keyword evidence="6 9" id="KW-0547">Nucleotide-binding</keyword>
<dbReference type="HAMAP" id="MF_00639">
    <property type="entry name" value="MurD"/>
    <property type="match status" value="1"/>
</dbReference>
<dbReference type="GO" id="GO:0009252">
    <property type="term" value="P:peptidoglycan biosynthetic process"/>
    <property type="evidence" value="ECO:0007669"/>
    <property type="project" value="UniProtKB-UniRule"/>
</dbReference>
<dbReference type="Gene3D" id="3.90.190.20">
    <property type="entry name" value="Mur ligase, C-terminal domain"/>
    <property type="match status" value="1"/>
</dbReference>
<comment type="function">
    <text evidence="9 10">Cell wall formation. Catalyzes the addition of glutamate to the nucleotide precursor UDP-N-acetylmuramoyl-L-alanine (UMA).</text>
</comment>
<keyword evidence="9 10" id="KW-0133">Cell shape</keyword>
<evidence type="ECO:0000313" key="14">
    <source>
        <dbReference type="Proteomes" id="UP000241118"/>
    </source>
</evidence>
<dbReference type="Pfam" id="PF08245">
    <property type="entry name" value="Mur_ligase_M"/>
    <property type="match status" value="1"/>
</dbReference>
<feature type="domain" description="Mur ligase central" evidence="12">
    <location>
        <begin position="111"/>
        <end position="204"/>
    </location>
</feature>
<evidence type="ECO:0000313" key="13">
    <source>
        <dbReference type="EMBL" id="PSL53895.1"/>
    </source>
</evidence>
<protein>
    <recommendedName>
        <fullName evidence="9 10">UDP-N-acetylmuramoylalanine--D-glutamate ligase</fullName>
        <ecNumber evidence="9 10">6.3.2.9</ecNumber>
    </recommendedName>
    <alternativeName>
        <fullName evidence="9">D-glutamic acid-adding enzyme</fullName>
    </alternativeName>
    <alternativeName>
        <fullName evidence="9">UDP-N-acetylmuramoyl-L-alanyl-D-glutamate synthetase</fullName>
    </alternativeName>
</protein>
<dbReference type="GO" id="GO:0008360">
    <property type="term" value="P:regulation of cell shape"/>
    <property type="evidence" value="ECO:0007669"/>
    <property type="project" value="UniProtKB-KW"/>
</dbReference>
<keyword evidence="5 9" id="KW-0132">Cell division</keyword>
<evidence type="ECO:0000259" key="11">
    <source>
        <dbReference type="Pfam" id="PF02875"/>
    </source>
</evidence>
<dbReference type="GO" id="GO:0004326">
    <property type="term" value="F:tetrahydrofolylpolyglutamate synthase activity"/>
    <property type="evidence" value="ECO:0007669"/>
    <property type="project" value="InterPro"/>
</dbReference>
<dbReference type="Proteomes" id="UP000241118">
    <property type="component" value="Unassembled WGS sequence"/>
</dbReference>
<dbReference type="EC" id="6.3.2.9" evidence="9 10"/>
<dbReference type="NCBIfam" id="TIGR01087">
    <property type="entry name" value="murD"/>
    <property type="match status" value="1"/>
</dbReference>
<comment type="catalytic activity">
    <reaction evidence="9 10">
        <text>UDP-N-acetyl-alpha-D-muramoyl-L-alanine + D-glutamate + ATP = UDP-N-acetyl-alpha-D-muramoyl-L-alanyl-D-glutamate + ADP + phosphate + H(+)</text>
        <dbReference type="Rhea" id="RHEA:16429"/>
        <dbReference type="ChEBI" id="CHEBI:15378"/>
        <dbReference type="ChEBI" id="CHEBI:29986"/>
        <dbReference type="ChEBI" id="CHEBI:30616"/>
        <dbReference type="ChEBI" id="CHEBI:43474"/>
        <dbReference type="ChEBI" id="CHEBI:83898"/>
        <dbReference type="ChEBI" id="CHEBI:83900"/>
        <dbReference type="ChEBI" id="CHEBI:456216"/>
        <dbReference type="EC" id="6.3.2.9"/>
    </reaction>
</comment>
<keyword evidence="8 9" id="KW-0131">Cell cycle</keyword>
<evidence type="ECO:0000256" key="2">
    <source>
        <dbReference type="ARBA" id="ARBA00004752"/>
    </source>
</evidence>
<dbReference type="PANTHER" id="PTHR43692:SF1">
    <property type="entry name" value="UDP-N-ACETYLMURAMOYLALANINE--D-GLUTAMATE LIGASE"/>
    <property type="match status" value="1"/>
</dbReference>
<evidence type="ECO:0000256" key="3">
    <source>
        <dbReference type="ARBA" id="ARBA00022490"/>
    </source>
</evidence>
<keyword evidence="9 10" id="KW-0573">Peptidoglycan synthesis</keyword>
<name>A0A2P8I601_SACCR</name>
<accession>A0A2P8I601</accession>
<comment type="similarity">
    <text evidence="9">Belongs to the MurCDEF family.</text>
</comment>
<dbReference type="GO" id="GO:0008764">
    <property type="term" value="F:UDP-N-acetylmuramoylalanine-D-glutamate ligase activity"/>
    <property type="evidence" value="ECO:0007669"/>
    <property type="project" value="UniProtKB-UniRule"/>
</dbReference>
<dbReference type="InterPro" id="IPR036565">
    <property type="entry name" value="Mur-like_cat_sf"/>
</dbReference>
<reference evidence="13 14" key="1">
    <citation type="submission" date="2018-03" db="EMBL/GenBank/DDBJ databases">
        <title>Genomic Encyclopedia of Type Strains, Phase III (KMG-III): the genomes of soil and plant-associated and newly described type strains.</title>
        <authorList>
            <person name="Whitman W."/>
        </authorList>
    </citation>
    <scope>NUCLEOTIDE SEQUENCE [LARGE SCALE GENOMIC DNA]</scope>
    <source>
        <strain evidence="13 14">CGMCC 4.7097</strain>
    </source>
</reference>
<dbReference type="OrthoDB" id="9809796at2"/>
<proteinExistence type="inferred from homology"/>
<dbReference type="InterPro" id="IPR036615">
    <property type="entry name" value="Mur_ligase_C_dom_sf"/>
</dbReference>
<dbReference type="InterPro" id="IPR004101">
    <property type="entry name" value="Mur_ligase_C"/>
</dbReference>
<evidence type="ECO:0000256" key="7">
    <source>
        <dbReference type="ARBA" id="ARBA00022840"/>
    </source>
</evidence>
<dbReference type="GO" id="GO:0005737">
    <property type="term" value="C:cytoplasm"/>
    <property type="evidence" value="ECO:0007669"/>
    <property type="project" value="UniProtKB-SubCell"/>
</dbReference>
<comment type="pathway">
    <text evidence="2 9 10">Cell wall biogenesis; peptidoglycan biosynthesis.</text>
</comment>
<dbReference type="PANTHER" id="PTHR43692">
    <property type="entry name" value="UDP-N-ACETYLMURAMOYLALANINE--D-GLUTAMATE LIGASE"/>
    <property type="match status" value="1"/>
</dbReference>
<dbReference type="RefSeq" id="WP_106617854.1">
    <property type="nucleotide sequence ID" value="NZ_PYAX01000008.1"/>
</dbReference>
<dbReference type="UniPathway" id="UPA00219"/>
<comment type="caution">
    <text evidence="13">The sequence shown here is derived from an EMBL/GenBank/DDBJ whole genome shotgun (WGS) entry which is preliminary data.</text>
</comment>
<dbReference type="SUPFAM" id="SSF53244">
    <property type="entry name" value="MurD-like peptide ligases, peptide-binding domain"/>
    <property type="match status" value="1"/>
</dbReference>
<dbReference type="GO" id="GO:0071555">
    <property type="term" value="P:cell wall organization"/>
    <property type="evidence" value="ECO:0007669"/>
    <property type="project" value="UniProtKB-KW"/>
</dbReference>
<dbReference type="AlphaFoldDB" id="A0A2P8I601"/>
<keyword evidence="14" id="KW-1185">Reference proteome</keyword>
<dbReference type="GO" id="GO:0005524">
    <property type="term" value="F:ATP binding"/>
    <property type="evidence" value="ECO:0007669"/>
    <property type="project" value="UniProtKB-UniRule"/>
</dbReference>
<sequence length="447" mass="48168">MRSADLAGRHVGIWGFGREGKAALAYVDGHAREVTIVDEGGGGLALPSDIVSTVHVAGSELAALESCDTVFVSPGVPMRHEYIGRLAEASVRLVSGSGWWMVGNWARTIGVTGTKGKSSTAKLIHHLLDRSGVDSVLAGNIGTALLELPDGTDAVVAELSSYQCAWLTRSPRIAVVTNLFEEHLPWHGSREQYWRDKAKVFTRGAEHLVCDHATFDKVRGLGVADEFTGEVHLVDEHTGPADGFFGGATGVERLPPAMRAPHSLRNLKVAAVAAELYAGPGRLSPDLAEAVESFEGLPHRLETIAEHDGITWIDDCLSTAPESVIAAVESADPAKPVVVIAGGQSRGISYRPLNDYLRARSDRVYVVAMPENGREATQEFAADFPERRLTADGLEQAVPLAAGLLARSGGTVLLSPGAPSFDRYRNYEEKAEHYREVVRKWMAELRR</sequence>
<evidence type="ECO:0000256" key="1">
    <source>
        <dbReference type="ARBA" id="ARBA00004496"/>
    </source>
</evidence>
<organism evidence="13 14">
    <name type="scientific">Saccharothrix carnea</name>
    <dbReference type="NCBI Taxonomy" id="1280637"/>
    <lineage>
        <taxon>Bacteria</taxon>
        <taxon>Bacillati</taxon>
        <taxon>Actinomycetota</taxon>
        <taxon>Actinomycetes</taxon>
        <taxon>Pseudonocardiales</taxon>
        <taxon>Pseudonocardiaceae</taxon>
        <taxon>Saccharothrix</taxon>
    </lineage>
</organism>
<dbReference type="Gene3D" id="3.40.1190.10">
    <property type="entry name" value="Mur-like, catalytic domain"/>
    <property type="match status" value="1"/>
</dbReference>
<evidence type="ECO:0000256" key="8">
    <source>
        <dbReference type="ARBA" id="ARBA00023306"/>
    </source>
</evidence>
<feature type="domain" description="Mur ligase C-terminal" evidence="11">
    <location>
        <begin position="299"/>
        <end position="416"/>
    </location>
</feature>